<dbReference type="GO" id="GO:0030424">
    <property type="term" value="C:axon"/>
    <property type="evidence" value="ECO:0007669"/>
    <property type="project" value="TreeGrafter"/>
</dbReference>
<keyword evidence="2" id="KW-0472">Membrane</keyword>
<evidence type="ECO:0000259" key="3">
    <source>
        <dbReference type="PROSITE" id="PS50835"/>
    </source>
</evidence>
<dbReference type="GO" id="GO:0007411">
    <property type="term" value="P:axon guidance"/>
    <property type="evidence" value="ECO:0007669"/>
    <property type="project" value="TreeGrafter"/>
</dbReference>
<keyword evidence="1" id="KW-0393">Immunoglobulin domain</keyword>
<reference evidence="4" key="1">
    <citation type="submission" date="2021-09" db="EMBL/GenBank/DDBJ databases">
        <authorList>
            <person name="Martin H S."/>
        </authorList>
    </citation>
    <scope>NUCLEOTIDE SEQUENCE</scope>
</reference>
<feature type="transmembrane region" description="Helical" evidence="2">
    <location>
        <begin position="355"/>
        <end position="377"/>
    </location>
</feature>
<keyword evidence="2" id="KW-0812">Transmembrane</keyword>
<proteinExistence type="predicted"/>
<dbReference type="InterPro" id="IPR003599">
    <property type="entry name" value="Ig_sub"/>
</dbReference>
<feature type="domain" description="Ig-like" evidence="3">
    <location>
        <begin position="36"/>
        <end position="112"/>
    </location>
</feature>
<dbReference type="AlphaFoldDB" id="A0A8J2QWQ0"/>
<dbReference type="PROSITE" id="PS50835">
    <property type="entry name" value="IG_LIKE"/>
    <property type="match status" value="3"/>
</dbReference>
<dbReference type="SMART" id="SM00409">
    <property type="entry name" value="IG"/>
    <property type="match status" value="3"/>
</dbReference>
<dbReference type="InterPro" id="IPR007110">
    <property type="entry name" value="Ig-like_dom"/>
</dbReference>
<evidence type="ECO:0000313" key="4">
    <source>
        <dbReference type="EMBL" id="CAG9575286.1"/>
    </source>
</evidence>
<accession>A0A8J2QWQ0</accession>
<dbReference type="PANTHER" id="PTHR10075">
    <property type="entry name" value="BASIGIN RELATED"/>
    <property type="match status" value="1"/>
</dbReference>
<dbReference type="InterPro" id="IPR036179">
    <property type="entry name" value="Ig-like_dom_sf"/>
</dbReference>
<feature type="domain" description="Ig-like" evidence="3">
    <location>
        <begin position="135"/>
        <end position="224"/>
    </location>
</feature>
<dbReference type="GO" id="GO:0098632">
    <property type="term" value="F:cell-cell adhesion mediator activity"/>
    <property type="evidence" value="ECO:0007669"/>
    <property type="project" value="TreeGrafter"/>
</dbReference>
<keyword evidence="5" id="KW-1185">Reference proteome</keyword>
<gene>
    <name evidence="4" type="ORF">DCHRY22_LOCUS11210</name>
</gene>
<feature type="domain" description="Ig-like" evidence="3">
    <location>
        <begin position="229"/>
        <end position="264"/>
    </location>
</feature>
<dbReference type="GO" id="GO:0005886">
    <property type="term" value="C:plasma membrane"/>
    <property type="evidence" value="ECO:0007669"/>
    <property type="project" value="TreeGrafter"/>
</dbReference>
<dbReference type="OrthoDB" id="6418794at2759"/>
<dbReference type="GO" id="GO:0070593">
    <property type="term" value="P:dendrite self-avoidance"/>
    <property type="evidence" value="ECO:0007669"/>
    <property type="project" value="TreeGrafter"/>
</dbReference>
<dbReference type="InterPro" id="IPR003598">
    <property type="entry name" value="Ig_sub2"/>
</dbReference>
<dbReference type="EMBL" id="CAKASE010000074">
    <property type="protein sequence ID" value="CAG9575286.1"/>
    <property type="molecule type" value="Genomic_DNA"/>
</dbReference>
<evidence type="ECO:0000313" key="5">
    <source>
        <dbReference type="Proteomes" id="UP000789524"/>
    </source>
</evidence>
<comment type="caution">
    <text evidence="4">The sequence shown here is derived from an EMBL/GenBank/DDBJ whole genome shotgun (WGS) entry which is preliminary data.</text>
</comment>
<dbReference type="Pfam" id="PF13927">
    <property type="entry name" value="Ig_3"/>
    <property type="match status" value="1"/>
</dbReference>
<dbReference type="FunFam" id="2.60.40.10:FF:000333">
    <property type="entry name" value="Down syndrome cell adhesion molecule"/>
    <property type="match status" value="1"/>
</dbReference>
<dbReference type="GO" id="GO:0007156">
    <property type="term" value="P:homophilic cell adhesion via plasma membrane adhesion molecules"/>
    <property type="evidence" value="ECO:0007669"/>
    <property type="project" value="TreeGrafter"/>
</dbReference>
<keyword evidence="2" id="KW-1133">Transmembrane helix</keyword>
<dbReference type="PANTHER" id="PTHR10075:SF14">
    <property type="entry name" value="CELL ADHESION MOLECULE DSCAM2-RELATED"/>
    <property type="match status" value="1"/>
</dbReference>
<dbReference type="Proteomes" id="UP000789524">
    <property type="component" value="Unassembled WGS sequence"/>
</dbReference>
<evidence type="ECO:0000256" key="1">
    <source>
        <dbReference type="ARBA" id="ARBA00023319"/>
    </source>
</evidence>
<organism evidence="4 5">
    <name type="scientific">Danaus chrysippus</name>
    <name type="common">African queen</name>
    <dbReference type="NCBI Taxonomy" id="151541"/>
    <lineage>
        <taxon>Eukaryota</taxon>
        <taxon>Metazoa</taxon>
        <taxon>Ecdysozoa</taxon>
        <taxon>Arthropoda</taxon>
        <taxon>Hexapoda</taxon>
        <taxon>Insecta</taxon>
        <taxon>Pterygota</taxon>
        <taxon>Neoptera</taxon>
        <taxon>Endopterygota</taxon>
        <taxon>Lepidoptera</taxon>
        <taxon>Glossata</taxon>
        <taxon>Ditrysia</taxon>
        <taxon>Papilionoidea</taxon>
        <taxon>Nymphalidae</taxon>
        <taxon>Danainae</taxon>
        <taxon>Danaini</taxon>
        <taxon>Danaina</taxon>
        <taxon>Danaus</taxon>
        <taxon>Anosia</taxon>
    </lineage>
</organism>
<name>A0A8J2QWQ0_9NEOP</name>
<dbReference type="GO" id="GO:0007417">
    <property type="term" value="P:central nervous system development"/>
    <property type="evidence" value="ECO:0007669"/>
    <property type="project" value="TreeGrafter"/>
</dbReference>
<dbReference type="SMART" id="SM00408">
    <property type="entry name" value="IGc2"/>
    <property type="match status" value="2"/>
</dbReference>
<evidence type="ECO:0000256" key="2">
    <source>
        <dbReference type="SAM" id="Phobius"/>
    </source>
</evidence>
<dbReference type="InterPro" id="IPR013783">
    <property type="entry name" value="Ig-like_fold"/>
</dbReference>
<dbReference type="Pfam" id="PF13895">
    <property type="entry name" value="Ig_2"/>
    <property type="match status" value="1"/>
</dbReference>
<sequence length="488" mass="54155">MNIGKPSTTKALFGTNQRHSLKHLDKRRLRRALTDNRLVITQHFTERTVTPGGEISMQCAATGDRPPQFVWERDGVTVSSNTDPRVRVEDGGLYACIAKEGEHVASSENRLDFYVTSPSAEMVRRSFEIQVIEAPILEDLLLGNNLQEGQIVNIYCNLRSGDLQIHFEWLKDGKRISSNLKVVERSSELFSALVIKKVALEHCGTYTCVASNHVAKVNKSTQLYIKVAPKWLEEPSNSSLLLGRKGIVSCSASGYPQPQVHWMKKDALLGTWQPVLELAGGGILSLPNGSLSYTGHLYQYRGSFALSGLSAGTWYVLRITATNEAGSVTTVYNYATKNEDGSEVGPPSEIFDINMLVIVLSSILLAVCLICCAYILVKRQRNVNLTGYRDSITVDKSESGNITANTSHSNLANVKENSMNAQNRIYSAPIHVRNNSKHGDYIISELYEISPYAQFAVGFRTFGHAENNDVPRHIKHRYDTGSEDNETR</sequence>
<dbReference type="Gene3D" id="2.60.40.10">
    <property type="entry name" value="Immunoglobulins"/>
    <property type="match status" value="3"/>
</dbReference>
<protein>
    <submittedName>
        <fullName evidence="4">(African queen) hypothetical protein</fullName>
    </submittedName>
</protein>
<dbReference type="SUPFAM" id="SSF48726">
    <property type="entry name" value="Immunoglobulin"/>
    <property type="match status" value="2"/>
</dbReference>